<dbReference type="Proteomes" id="UP000461443">
    <property type="component" value="Unassembled WGS sequence"/>
</dbReference>
<evidence type="ECO:0000256" key="1">
    <source>
        <dbReference type="SAM" id="SignalP"/>
    </source>
</evidence>
<feature type="chain" id="PRO_5032621073" evidence="1">
    <location>
        <begin position="19"/>
        <end position="71"/>
    </location>
</feature>
<keyword evidence="1" id="KW-0732">Signal</keyword>
<organism evidence="2 3">
    <name type="scientific">Acerihabitans arboris</name>
    <dbReference type="NCBI Taxonomy" id="2691583"/>
    <lineage>
        <taxon>Bacteria</taxon>
        <taxon>Pseudomonadati</taxon>
        <taxon>Pseudomonadota</taxon>
        <taxon>Gammaproteobacteria</taxon>
        <taxon>Enterobacterales</taxon>
        <taxon>Pectobacteriaceae</taxon>
        <taxon>Acerihabitans</taxon>
    </lineage>
</organism>
<proteinExistence type="predicted"/>
<dbReference type="EMBL" id="WUBS01000004">
    <property type="protein sequence ID" value="NDL62358.1"/>
    <property type="molecule type" value="Genomic_DNA"/>
</dbReference>
<name>A0A845SI73_9GAMM</name>
<reference evidence="2 3" key="1">
    <citation type="submission" date="2019-12" db="EMBL/GenBank/DDBJ databases">
        <authorList>
            <person name="Lee S.D."/>
        </authorList>
    </citation>
    <scope>NUCLEOTIDE SEQUENCE [LARGE SCALE GENOMIC DNA]</scope>
    <source>
        <strain evidence="2 3">SAP-6</strain>
    </source>
</reference>
<dbReference type="Pfam" id="PF13617">
    <property type="entry name" value="Lipoprotein_19"/>
    <property type="match status" value="1"/>
</dbReference>
<reference evidence="2 3" key="2">
    <citation type="submission" date="2020-02" db="EMBL/GenBank/DDBJ databases">
        <title>The new genus of Enterobacteriales.</title>
        <authorList>
            <person name="Kim I.S."/>
        </authorList>
    </citation>
    <scope>NUCLEOTIDE SEQUENCE [LARGE SCALE GENOMIC DNA]</scope>
    <source>
        <strain evidence="2 3">SAP-6</strain>
    </source>
</reference>
<keyword evidence="3" id="KW-1185">Reference proteome</keyword>
<sequence>MKTGYKLAALLLALNAGACVPRIELAMPEEPITINMNVKIEHDINIKADKQSVALLQPTLCEASRSCTAAK</sequence>
<keyword evidence="2" id="KW-0449">Lipoprotein</keyword>
<feature type="signal peptide" evidence="1">
    <location>
        <begin position="1"/>
        <end position="18"/>
    </location>
</feature>
<evidence type="ECO:0000313" key="2">
    <source>
        <dbReference type="EMBL" id="NDL62358.1"/>
    </source>
</evidence>
<accession>A0A845SI73</accession>
<dbReference type="RefSeq" id="WP_162365095.1">
    <property type="nucleotide sequence ID" value="NZ_WUBS01000004.1"/>
</dbReference>
<evidence type="ECO:0000313" key="3">
    <source>
        <dbReference type="Proteomes" id="UP000461443"/>
    </source>
</evidence>
<protein>
    <submittedName>
        <fullName evidence="2">YnbE family lipoprotein</fullName>
    </submittedName>
</protein>
<dbReference type="AlphaFoldDB" id="A0A845SI73"/>
<comment type="caution">
    <text evidence="2">The sequence shown here is derived from an EMBL/GenBank/DDBJ whole genome shotgun (WGS) entry which is preliminary data.</text>
</comment>
<dbReference type="InterPro" id="IPR025985">
    <property type="entry name" value="YnbE"/>
</dbReference>
<gene>
    <name evidence="2" type="ORF">GRH90_06270</name>
</gene>